<dbReference type="Pfam" id="PF13625">
    <property type="entry name" value="Helicase_C_3"/>
    <property type="match status" value="1"/>
</dbReference>
<dbReference type="EMBL" id="RZNB01000004">
    <property type="protein sequence ID" value="RWZ49824.1"/>
    <property type="molecule type" value="Genomic_DNA"/>
</dbReference>
<dbReference type="OrthoDB" id="3415124at2"/>
<name>A0A444PRH4_9MICO</name>
<reference evidence="2 3" key="1">
    <citation type="submission" date="2018-12" db="EMBL/GenBank/DDBJ databases">
        <authorList>
            <person name="Li F."/>
        </authorList>
    </citation>
    <scope>NUCLEOTIDE SEQUENCE [LARGE SCALE GENOMIC DNA]</scope>
    <source>
        <strain evidence="2 3">11W25H-1</strain>
    </source>
</reference>
<gene>
    <name evidence="2" type="ORF">ELQ90_10725</name>
</gene>
<evidence type="ECO:0000313" key="2">
    <source>
        <dbReference type="EMBL" id="RWZ49824.1"/>
    </source>
</evidence>
<dbReference type="AlphaFoldDB" id="A0A444PRH4"/>
<proteinExistence type="predicted"/>
<evidence type="ECO:0000313" key="3">
    <source>
        <dbReference type="Proteomes" id="UP000288547"/>
    </source>
</evidence>
<dbReference type="InterPro" id="IPR032830">
    <property type="entry name" value="XPB/Ssl2_N"/>
</dbReference>
<evidence type="ECO:0000259" key="1">
    <source>
        <dbReference type="Pfam" id="PF13625"/>
    </source>
</evidence>
<keyword evidence="3" id="KW-1185">Reference proteome</keyword>
<organism evidence="2 3">
    <name type="scientific">Labedella phragmitis</name>
    <dbReference type="NCBI Taxonomy" id="2498849"/>
    <lineage>
        <taxon>Bacteria</taxon>
        <taxon>Bacillati</taxon>
        <taxon>Actinomycetota</taxon>
        <taxon>Actinomycetes</taxon>
        <taxon>Micrococcales</taxon>
        <taxon>Microbacteriaceae</taxon>
        <taxon>Labedella</taxon>
    </lineage>
</organism>
<protein>
    <recommendedName>
        <fullName evidence="1">Helicase XPB/Ssl2 N-terminal domain-containing protein</fullName>
    </recommendedName>
</protein>
<accession>A0A444PRH4</accession>
<dbReference type="Proteomes" id="UP000288547">
    <property type="component" value="Unassembled WGS sequence"/>
</dbReference>
<sequence length="622" mass="65943">MTDTLALASALRRWDEDRLRALLVARDVPDDAHIADLFDLAEYLLDRSRLEATVRRLDRPTLVVLAAAAELARPFAFEELLALVGRRGGSDGWDADDLAAARSHAVVAGLLLAEDLDVPIDAVGSALHSLDDGSLALDALLAAPRPSSISPAADAAAVSASAVERAFLASARTGDLLDALLRHPARELGRGGLSLPDARHLATVIGTDVAAVGPLIELASTAGLVALEDRSWLVTHAGLEWLGLGIADRWRTLAESWVSSLSPEILAVMTSTRHGQLGERLEAFAHWWFPAGGDWLTTRVDRLAARSDILGLTVRGLWSPAAMALLTEGVDAATAVLSPDLPSEVDQVYVQNDLTIIAPGPLRAEIDRTLRTMTDLESRSHASTYRLSPQSVGRALSSGSTRAQILGFLRSVSLTGVPQPVEYVVSEAAARHGLIRVGPFSPADGANAAASSYVRSTDRDYLAAIGVDQALAPLALRTNSPGSSDQLESSLPPDVVFWALQDARYPVAPESSDGSVVLLGRLRLATGRTSDAGATSGLLERLRASVGDEGEATDAAWLSRQLDEAVKRRSTIAIVVRFPDGSDREFRLEATGLSGGRLRGRDAKADVERTVPVRSIVSVLPA</sequence>
<feature type="domain" description="Helicase XPB/Ssl2 N-terminal" evidence="1">
    <location>
        <begin position="348"/>
        <end position="478"/>
    </location>
</feature>
<comment type="caution">
    <text evidence="2">The sequence shown here is derived from an EMBL/GenBank/DDBJ whole genome shotgun (WGS) entry which is preliminary data.</text>
</comment>
<dbReference type="RefSeq" id="WP_128495284.1">
    <property type="nucleotide sequence ID" value="NZ_RZNB01000004.1"/>
</dbReference>